<dbReference type="AlphaFoldDB" id="A0A6C0CJ44"/>
<sequence>MLSYIYSWFYGEAPRLRSGTTGAAVEQKPKISAAELIESKSKLKPPTFVACSSNIPPDIMDHLKMVLAKKFQNTSK</sequence>
<organism evidence="1">
    <name type="scientific">viral metagenome</name>
    <dbReference type="NCBI Taxonomy" id="1070528"/>
    <lineage>
        <taxon>unclassified sequences</taxon>
        <taxon>metagenomes</taxon>
        <taxon>organismal metagenomes</taxon>
    </lineage>
</organism>
<name>A0A6C0CJ44_9ZZZZ</name>
<reference evidence="1" key="1">
    <citation type="journal article" date="2020" name="Nature">
        <title>Giant virus diversity and host interactions through global metagenomics.</title>
        <authorList>
            <person name="Schulz F."/>
            <person name="Roux S."/>
            <person name="Paez-Espino D."/>
            <person name="Jungbluth S."/>
            <person name="Walsh D.A."/>
            <person name="Denef V.J."/>
            <person name="McMahon K.D."/>
            <person name="Konstantinidis K.T."/>
            <person name="Eloe-Fadrosh E.A."/>
            <person name="Kyrpides N.C."/>
            <person name="Woyke T."/>
        </authorList>
    </citation>
    <scope>NUCLEOTIDE SEQUENCE</scope>
    <source>
        <strain evidence="1">GVMAG-M-3300021343-4</strain>
    </source>
</reference>
<proteinExistence type="predicted"/>
<dbReference type="EMBL" id="MN739438">
    <property type="protein sequence ID" value="QHT04786.1"/>
    <property type="molecule type" value="Genomic_DNA"/>
</dbReference>
<accession>A0A6C0CJ44</accession>
<evidence type="ECO:0000313" key="1">
    <source>
        <dbReference type="EMBL" id="QHT04786.1"/>
    </source>
</evidence>
<protein>
    <submittedName>
        <fullName evidence="1">Uncharacterized protein</fullName>
    </submittedName>
</protein>